<evidence type="ECO:0000256" key="1">
    <source>
        <dbReference type="ARBA" id="ARBA00004651"/>
    </source>
</evidence>
<protein>
    <submittedName>
        <fullName evidence="9">Phosphatase PAP2 family protein</fullName>
    </submittedName>
</protein>
<evidence type="ECO:0000256" key="5">
    <source>
        <dbReference type="ARBA" id="ARBA00022989"/>
    </source>
</evidence>
<evidence type="ECO:0000256" key="3">
    <source>
        <dbReference type="ARBA" id="ARBA00022692"/>
    </source>
</evidence>
<evidence type="ECO:0000256" key="4">
    <source>
        <dbReference type="ARBA" id="ARBA00022801"/>
    </source>
</evidence>
<keyword evidence="4" id="KW-0378">Hydrolase</keyword>
<organism evidence="9 10">
    <name type="scientific">Microbacterium rhizosphaerae</name>
    <dbReference type="NCBI Taxonomy" id="1678237"/>
    <lineage>
        <taxon>Bacteria</taxon>
        <taxon>Bacillati</taxon>
        <taxon>Actinomycetota</taxon>
        <taxon>Actinomycetes</taxon>
        <taxon>Micrococcales</taxon>
        <taxon>Microbacteriaceae</taxon>
        <taxon>Microbacterium</taxon>
    </lineage>
</organism>
<dbReference type="PANTHER" id="PTHR14969">
    <property type="entry name" value="SPHINGOSINE-1-PHOSPHATE PHOSPHOHYDROLASE"/>
    <property type="match status" value="1"/>
</dbReference>
<evidence type="ECO:0000313" key="9">
    <source>
        <dbReference type="EMBL" id="WPR88951.1"/>
    </source>
</evidence>
<feature type="domain" description="Phosphatidic acid phosphatase type 2/haloperoxidase" evidence="8">
    <location>
        <begin position="107"/>
        <end position="210"/>
    </location>
</feature>
<dbReference type="RefSeq" id="WP_320941668.1">
    <property type="nucleotide sequence ID" value="NZ_BAABEU010000008.1"/>
</dbReference>
<dbReference type="CDD" id="cd03392">
    <property type="entry name" value="PAP2_like_2"/>
    <property type="match status" value="1"/>
</dbReference>
<gene>
    <name evidence="9" type="ORF">SM116_14455</name>
</gene>
<feature type="transmembrane region" description="Helical" evidence="7">
    <location>
        <begin position="23"/>
        <end position="45"/>
    </location>
</feature>
<comment type="subcellular location">
    <subcellularLocation>
        <location evidence="1">Cell membrane</location>
        <topology evidence="1">Multi-pass membrane protein</topology>
    </subcellularLocation>
</comment>
<dbReference type="InterPro" id="IPR036938">
    <property type="entry name" value="PAP2/HPO_sf"/>
</dbReference>
<dbReference type="SMART" id="SM00014">
    <property type="entry name" value="acidPPc"/>
    <property type="match status" value="1"/>
</dbReference>
<keyword evidence="6 7" id="KW-0472">Membrane</keyword>
<keyword evidence="5 7" id="KW-1133">Transmembrane helix</keyword>
<feature type="transmembrane region" description="Helical" evidence="7">
    <location>
        <begin position="76"/>
        <end position="100"/>
    </location>
</feature>
<feature type="transmembrane region" description="Helical" evidence="7">
    <location>
        <begin position="199"/>
        <end position="218"/>
    </location>
</feature>
<dbReference type="SUPFAM" id="SSF48317">
    <property type="entry name" value="Acid phosphatase/Vanadium-dependent haloperoxidase"/>
    <property type="match status" value="1"/>
</dbReference>
<evidence type="ECO:0000256" key="6">
    <source>
        <dbReference type="ARBA" id="ARBA00023136"/>
    </source>
</evidence>
<keyword evidence="10" id="KW-1185">Reference proteome</keyword>
<keyword evidence="3 7" id="KW-0812">Transmembrane</keyword>
<evidence type="ECO:0000256" key="7">
    <source>
        <dbReference type="SAM" id="Phobius"/>
    </source>
</evidence>
<dbReference type="EMBL" id="CP139368">
    <property type="protein sequence ID" value="WPR88951.1"/>
    <property type="molecule type" value="Genomic_DNA"/>
</dbReference>
<accession>A0ABZ0SNT7</accession>
<dbReference type="Proteomes" id="UP001323798">
    <property type="component" value="Chromosome"/>
</dbReference>
<dbReference type="PANTHER" id="PTHR14969:SF62">
    <property type="entry name" value="DECAPRENYLPHOSPHORYL-5-PHOSPHORIBOSE PHOSPHATASE RV3807C-RELATED"/>
    <property type="match status" value="1"/>
</dbReference>
<feature type="transmembrane region" description="Helical" evidence="7">
    <location>
        <begin position="106"/>
        <end position="124"/>
    </location>
</feature>
<reference evidence="9 10" key="1">
    <citation type="submission" date="2023-11" db="EMBL/GenBank/DDBJ databases">
        <title>Genome sequence of Microbacterium rhizosphaerae KACC 19337.</title>
        <authorList>
            <person name="Choi H."/>
            <person name="Kim S."/>
            <person name="Kim Y."/>
            <person name="Kwon S.-W."/>
            <person name="Heo J."/>
        </authorList>
    </citation>
    <scope>NUCLEOTIDE SEQUENCE [LARGE SCALE GENOMIC DNA]</scope>
    <source>
        <strain evidence="9 10">KACC 19337</strain>
    </source>
</reference>
<dbReference type="Gene3D" id="1.20.144.10">
    <property type="entry name" value="Phosphatidic acid phosphatase type 2/haloperoxidase"/>
    <property type="match status" value="1"/>
</dbReference>
<keyword evidence="2" id="KW-1003">Cell membrane</keyword>
<sequence>MDDDDASEPVDGTAPAPVKIARLWWVVSAAAALLLVVLLGAVIVYRQADKPFGFEVEWMGELVEARAPVFTAPALVLNWIGGGIGGVAIVPLVIIGGLLIWRRPWAALYFVCATIASGLVVLVIKNLVGRPRPTDILVTADVGSFPSGHSANAALIATTLGIIFWRRWVWIVGAAYTLLMMLSRTYLGAHWISDTIGGMLVGVGLAVIIWAPFAFVLYRERRKPHPPIWVKVETPAVASDQSGESSL</sequence>
<dbReference type="InterPro" id="IPR000326">
    <property type="entry name" value="PAP2/HPO"/>
</dbReference>
<evidence type="ECO:0000259" key="8">
    <source>
        <dbReference type="SMART" id="SM00014"/>
    </source>
</evidence>
<proteinExistence type="predicted"/>
<dbReference type="Pfam" id="PF01569">
    <property type="entry name" value="PAP2"/>
    <property type="match status" value="1"/>
</dbReference>
<evidence type="ECO:0000313" key="10">
    <source>
        <dbReference type="Proteomes" id="UP001323798"/>
    </source>
</evidence>
<feature type="transmembrane region" description="Helical" evidence="7">
    <location>
        <begin position="168"/>
        <end position="187"/>
    </location>
</feature>
<evidence type="ECO:0000256" key="2">
    <source>
        <dbReference type="ARBA" id="ARBA00022475"/>
    </source>
</evidence>
<name>A0ABZ0SNT7_9MICO</name>